<dbReference type="EMBL" id="CAJPIZ010003517">
    <property type="protein sequence ID" value="CAG2106458.1"/>
    <property type="molecule type" value="Genomic_DNA"/>
</dbReference>
<keyword evidence="5 8" id="KW-0963">Cytoplasm</keyword>
<evidence type="ECO:0000256" key="2">
    <source>
        <dbReference type="ARBA" id="ARBA00009794"/>
    </source>
</evidence>
<evidence type="ECO:0000259" key="9">
    <source>
        <dbReference type="Pfam" id="PF04981"/>
    </source>
</evidence>
<dbReference type="AlphaFoldDB" id="A0A7R9KMR6"/>
<evidence type="ECO:0000256" key="5">
    <source>
        <dbReference type="ARBA" id="ARBA00022490"/>
    </source>
</evidence>
<proteinExistence type="inferred from homology"/>
<dbReference type="InterPro" id="IPR048898">
    <property type="entry name" value="OB_NMD3"/>
</dbReference>
<organism evidence="12">
    <name type="scientific">Medioppia subpectinata</name>
    <dbReference type="NCBI Taxonomy" id="1979941"/>
    <lineage>
        <taxon>Eukaryota</taxon>
        <taxon>Metazoa</taxon>
        <taxon>Ecdysozoa</taxon>
        <taxon>Arthropoda</taxon>
        <taxon>Chelicerata</taxon>
        <taxon>Arachnida</taxon>
        <taxon>Acari</taxon>
        <taxon>Acariformes</taxon>
        <taxon>Sarcoptiformes</taxon>
        <taxon>Oribatida</taxon>
        <taxon>Brachypylina</taxon>
        <taxon>Oppioidea</taxon>
        <taxon>Oppiidae</taxon>
        <taxon>Medioppia</taxon>
    </lineage>
</organism>
<dbReference type="GO" id="GO:0005634">
    <property type="term" value="C:nucleus"/>
    <property type="evidence" value="ECO:0007669"/>
    <property type="project" value="UniProtKB-SubCell"/>
</dbReference>
<sequence>MEYLEPTGSDGETTARILCCQCGSAISPNPSNMCVACLRTHVDITEGIPKQVIIYFCKRCERYQQQMGQWIGAELESSQLMSFCLKKLKSLNKVNLVDATFVWTEPHSKRIKIKLTVQKEVMGGTILQQTFVVEFVVNGHMCEDCHRQEAKDFWKAVVQVRQKTDHKKTFFYLEQLLIKHKAHDKAVNVKAIDGGIDFFFNRKDDAKKLVDFLMSVIPCRYITSQQLISHDTHNNTYNYKYTFAVEIVPICKDDVVCLPLQTAQSIGNIGQICIVIRVTNQVYLIDPFTLRTFELTANNYFRHPFRPICSCKQMTEFIVMDIDLIREDTKVQIGRHSDKHLLADIWIVRSSEIGSDNQKHSRTHLGHLLKPGDMCLGFDINGANINEPNFDKYERSHSDKIPDVVIVKKFFGDKVTRNRRREWKLRRIELDKASDGSSANREYMDFMEDLEEDPMLRQNVNIYADKERMESAMAVDLDELEADAPKITLQEMLEDLVID</sequence>
<comment type="function">
    <text evidence="1 8">Acts as an adapter for the XPO1/CRM1-mediated export of the 60S ribosomal subunit.</text>
</comment>
<keyword evidence="7 8" id="KW-0539">Nucleus</keyword>
<dbReference type="Pfam" id="PF21193">
    <property type="entry name" value="NMD_SH3"/>
    <property type="match status" value="1"/>
</dbReference>
<dbReference type="OrthoDB" id="203821at2759"/>
<evidence type="ECO:0000313" key="12">
    <source>
        <dbReference type="EMBL" id="CAD7626028.1"/>
    </source>
</evidence>
<comment type="similarity">
    <text evidence="2 8">Belongs to the NMD3 family.</text>
</comment>
<feature type="domain" description="Nmd3 N-terminal" evidence="9">
    <location>
        <begin position="19"/>
        <end position="247"/>
    </location>
</feature>
<protein>
    <recommendedName>
        <fullName evidence="3 8">60S ribosomal export protein NMD3</fullName>
    </recommendedName>
</protein>
<feature type="domain" description="60S ribosomal export protein NMD3 OB-fold" evidence="10">
    <location>
        <begin position="314"/>
        <end position="409"/>
    </location>
</feature>
<reference evidence="12" key="1">
    <citation type="submission" date="2020-11" db="EMBL/GenBank/DDBJ databases">
        <authorList>
            <person name="Tran Van P."/>
        </authorList>
    </citation>
    <scope>NUCLEOTIDE SEQUENCE</scope>
</reference>
<dbReference type="Pfam" id="PF04981">
    <property type="entry name" value="NMD3"/>
    <property type="match status" value="1"/>
</dbReference>
<evidence type="ECO:0000259" key="10">
    <source>
        <dbReference type="Pfam" id="PF21192"/>
    </source>
</evidence>
<comment type="subcellular location">
    <subcellularLocation>
        <location evidence="8">Cytoplasm</location>
    </subcellularLocation>
    <subcellularLocation>
        <location evidence="8">Nucleus</location>
    </subcellularLocation>
</comment>
<evidence type="ECO:0000256" key="7">
    <source>
        <dbReference type="ARBA" id="ARBA00023242"/>
    </source>
</evidence>
<dbReference type="Proteomes" id="UP000759131">
    <property type="component" value="Unassembled WGS sequence"/>
</dbReference>
<dbReference type="EMBL" id="OC858092">
    <property type="protein sequence ID" value="CAD7626028.1"/>
    <property type="molecule type" value="Genomic_DNA"/>
</dbReference>
<dbReference type="GO" id="GO:0005737">
    <property type="term" value="C:cytoplasm"/>
    <property type="evidence" value="ECO:0007669"/>
    <property type="project" value="UniProtKB-SubCell"/>
</dbReference>
<dbReference type="GO" id="GO:0015031">
    <property type="term" value="P:protein transport"/>
    <property type="evidence" value="ECO:0007669"/>
    <property type="project" value="UniProtKB-KW"/>
</dbReference>
<evidence type="ECO:0000259" key="11">
    <source>
        <dbReference type="Pfam" id="PF21193"/>
    </source>
</evidence>
<keyword evidence="13" id="KW-1185">Reference proteome</keyword>
<feature type="domain" description="60S ribosomal export protein NMD3 SH3" evidence="11">
    <location>
        <begin position="250"/>
        <end position="297"/>
    </location>
</feature>
<keyword evidence="4 8" id="KW-0813">Transport</keyword>
<dbReference type="Pfam" id="PF21192">
    <property type="entry name" value="OB_NMD3"/>
    <property type="match status" value="1"/>
</dbReference>
<keyword evidence="6 8" id="KW-0653">Protein transport</keyword>
<name>A0A7R9KMR6_9ACAR</name>
<dbReference type="GO" id="GO:0043023">
    <property type="term" value="F:ribosomal large subunit binding"/>
    <property type="evidence" value="ECO:0007669"/>
    <property type="project" value="InterPro"/>
</dbReference>
<dbReference type="PANTHER" id="PTHR12746:SF2">
    <property type="entry name" value="60S RIBOSOMAL EXPORT PROTEIN NMD3"/>
    <property type="match status" value="1"/>
</dbReference>
<gene>
    <name evidence="12" type="ORF">OSB1V03_LOCUS6461</name>
</gene>
<dbReference type="GO" id="GO:0000055">
    <property type="term" value="P:ribosomal large subunit export from nucleus"/>
    <property type="evidence" value="ECO:0007669"/>
    <property type="project" value="TreeGrafter"/>
</dbReference>
<dbReference type="InterPro" id="IPR039768">
    <property type="entry name" value="Nmd3"/>
</dbReference>
<evidence type="ECO:0000256" key="1">
    <source>
        <dbReference type="ARBA" id="ARBA00002269"/>
    </source>
</evidence>
<evidence type="ECO:0000256" key="4">
    <source>
        <dbReference type="ARBA" id="ARBA00022448"/>
    </source>
</evidence>
<dbReference type="InterPro" id="IPR007064">
    <property type="entry name" value="Nmd3_N"/>
</dbReference>
<dbReference type="PANTHER" id="PTHR12746">
    <property type="entry name" value="NONSENSE-MEDIATED MRNA DECAY PROTEIN 3"/>
    <property type="match status" value="1"/>
</dbReference>
<accession>A0A7R9KMR6</accession>
<evidence type="ECO:0000313" key="13">
    <source>
        <dbReference type="Proteomes" id="UP000759131"/>
    </source>
</evidence>
<evidence type="ECO:0000256" key="8">
    <source>
        <dbReference type="RuleBase" id="RU364108"/>
    </source>
</evidence>
<dbReference type="InterPro" id="IPR048899">
    <property type="entry name" value="NMD_SH3"/>
</dbReference>
<evidence type="ECO:0000256" key="3">
    <source>
        <dbReference type="ARBA" id="ARBA00017035"/>
    </source>
</evidence>
<evidence type="ECO:0000256" key="6">
    <source>
        <dbReference type="ARBA" id="ARBA00022927"/>
    </source>
</evidence>